<dbReference type="Gene3D" id="2.70.70.10">
    <property type="entry name" value="Glucose Permease (Domain IIA)"/>
    <property type="match status" value="1"/>
</dbReference>
<protein>
    <submittedName>
        <fullName evidence="1">PTS sugar transporter subunit IIA</fullName>
    </submittedName>
</protein>
<feature type="non-terminal residue" evidence="1">
    <location>
        <position position="1"/>
    </location>
</feature>
<evidence type="ECO:0000313" key="1">
    <source>
        <dbReference type="EMBL" id="PWZ93801.1"/>
    </source>
</evidence>
<dbReference type="AlphaFoldDB" id="A0A317Z4L8"/>
<keyword evidence="1" id="KW-0762">Sugar transport</keyword>
<dbReference type="Proteomes" id="UP000246351">
    <property type="component" value="Unassembled WGS sequence"/>
</dbReference>
<gene>
    <name evidence="1" type="ORF">DD924_18875</name>
</gene>
<proteinExistence type="predicted"/>
<organism evidence="1 2">
    <name type="scientific">Staphylococcus pseudintermedius</name>
    <dbReference type="NCBI Taxonomy" id="283734"/>
    <lineage>
        <taxon>Bacteria</taxon>
        <taxon>Bacillati</taxon>
        <taxon>Bacillota</taxon>
        <taxon>Bacilli</taxon>
        <taxon>Bacillales</taxon>
        <taxon>Staphylococcaceae</taxon>
        <taxon>Staphylococcus</taxon>
        <taxon>Staphylococcus intermedius group</taxon>
    </lineage>
</organism>
<evidence type="ECO:0000313" key="2">
    <source>
        <dbReference type="Proteomes" id="UP000246351"/>
    </source>
</evidence>
<accession>A0A317Z4L8</accession>
<comment type="caution">
    <text evidence="1">The sequence shown here is derived from an EMBL/GenBank/DDBJ whole genome shotgun (WGS) entry which is preliminary data.</text>
</comment>
<reference evidence="1 2" key="1">
    <citation type="journal article" date="2018" name="Vet. Microbiol.">
        <title>Clonal diversity and geographic distribution of methicillin-resistant Staphylococcus pseudintermedius from Australian animals: Discovery of novel sequence types.</title>
        <authorList>
            <person name="Worthing K.A."/>
            <person name="Abraham S."/>
            <person name="Coombs G.W."/>
            <person name="Pang S."/>
            <person name="Saputra S."/>
            <person name="Jordan D."/>
            <person name="Trott D.J."/>
            <person name="Norris J.M."/>
        </authorList>
    </citation>
    <scope>NUCLEOTIDE SEQUENCE [LARGE SCALE GENOMIC DNA]</scope>
    <source>
        <strain evidence="1 2">ST71 3</strain>
    </source>
</reference>
<dbReference type="EMBL" id="QEIV01002312">
    <property type="protein sequence ID" value="PWZ93801.1"/>
    <property type="molecule type" value="Genomic_DNA"/>
</dbReference>
<keyword evidence="1" id="KW-0813">Transport</keyword>
<sequence>DLELIRASAKSDITPIIVTQSEVTALKFTEAKDVKHGDKLFEI</sequence>
<dbReference type="InterPro" id="IPR011055">
    <property type="entry name" value="Dup_hybrid_motif"/>
</dbReference>
<name>A0A317Z4L8_STAPS</name>